<dbReference type="EMBL" id="FQXO01000025">
    <property type="protein sequence ID" value="SHH55002.1"/>
    <property type="molecule type" value="Genomic_DNA"/>
</dbReference>
<gene>
    <name evidence="1" type="ORF">SAMN02745135_01171</name>
</gene>
<evidence type="ECO:0008006" key="3">
    <source>
        <dbReference type="Google" id="ProtNLM"/>
    </source>
</evidence>
<sequence>MINDVKQAIVNKLLELYPDYIIYDEDIPQNFKTPSFLISLIEQSYSKRLNNKYQSLLSFDIAYFSHKRKTEIKSDCLSVQLNLLREFDLIDTYRVLNKQATITDDVLHITFDINYSEIKEEEFVKMQKQTTNTNI</sequence>
<keyword evidence="2" id="KW-1185">Reference proteome</keyword>
<dbReference type="InterPro" id="IPR049254">
    <property type="entry name" value="Phage_tail_terminator"/>
</dbReference>
<dbReference type="AlphaFoldDB" id="A0A1M5TW36"/>
<dbReference type="OrthoDB" id="2063617at2"/>
<accession>A0A1M5TW36</accession>
<evidence type="ECO:0000313" key="2">
    <source>
        <dbReference type="Proteomes" id="UP000183967"/>
    </source>
</evidence>
<name>A0A1M5TW36_9FIRM</name>
<dbReference type="Proteomes" id="UP000183967">
    <property type="component" value="Unassembled WGS sequence"/>
</dbReference>
<organism evidence="1 2">
    <name type="scientific">Caloranaerobacter azorensis DSM 13643</name>
    <dbReference type="NCBI Taxonomy" id="1121264"/>
    <lineage>
        <taxon>Bacteria</taxon>
        <taxon>Bacillati</taxon>
        <taxon>Bacillota</taxon>
        <taxon>Tissierellia</taxon>
        <taxon>Tissierellales</taxon>
        <taxon>Thermohalobacteraceae</taxon>
        <taxon>Caloranaerobacter</taxon>
    </lineage>
</organism>
<evidence type="ECO:0000313" key="1">
    <source>
        <dbReference type="EMBL" id="SHH55002.1"/>
    </source>
</evidence>
<dbReference type="Pfam" id="PF20765">
    <property type="entry name" value="Phage_tail_terminator_8"/>
    <property type="match status" value="1"/>
</dbReference>
<dbReference type="RefSeq" id="WP_143153572.1">
    <property type="nucleotide sequence ID" value="NZ_FQXO01000025.1"/>
</dbReference>
<protein>
    <recommendedName>
        <fullName evidence="3">Phage protein</fullName>
    </recommendedName>
</protein>
<proteinExistence type="predicted"/>
<reference evidence="2" key="1">
    <citation type="submission" date="2016-11" db="EMBL/GenBank/DDBJ databases">
        <authorList>
            <person name="Varghese N."/>
            <person name="Submissions S."/>
        </authorList>
    </citation>
    <scope>NUCLEOTIDE SEQUENCE [LARGE SCALE GENOMIC DNA]</scope>
    <source>
        <strain evidence="2">DSM 13643</strain>
    </source>
</reference>